<protein>
    <submittedName>
        <fullName evidence="1">Uncharacterized protein</fullName>
    </submittedName>
</protein>
<dbReference type="EMBL" id="BLAD01000068">
    <property type="protein sequence ID" value="GES03409.1"/>
    <property type="molecule type" value="Genomic_DNA"/>
</dbReference>
<dbReference type="Proteomes" id="UP000334990">
    <property type="component" value="Unassembled WGS sequence"/>
</dbReference>
<sequence length="194" mass="22062">MGVKIFEQEIQQRAETSYNRWRRSFLRWLDLLAGGLALHRLHLRTDPEEMIDRDGYARIRSRTRDGLVVGGIGSDWYPNSRAYLLLNPAEDLFRWSYGEPALSFLKYAPQAWSETVYAPMKSRVTEIIVRENLSDGVVIRDLGRTRGMPAEEAAEFVAGRLSLDFRDGQARARAPFAQANPIGFGLGYTATNSY</sequence>
<reference evidence="1 2" key="1">
    <citation type="submission" date="2019-10" db="EMBL/GenBank/DDBJ databases">
        <title>Whole genome shotgun sequence of Acrocarpospora corrugata NBRC 13972.</title>
        <authorList>
            <person name="Ichikawa N."/>
            <person name="Kimura A."/>
            <person name="Kitahashi Y."/>
            <person name="Komaki H."/>
            <person name="Oguchi A."/>
        </authorList>
    </citation>
    <scope>NUCLEOTIDE SEQUENCE [LARGE SCALE GENOMIC DNA]</scope>
    <source>
        <strain evidence="1 2">NBRC 13972</strain>
    </source>
</reference>
<evidence type="ECO:0000313" key="2">
    <source>
        <dbReference type="Proteomes" id="UP000334990"/>
    </source>
</evidence>
<organism evidence="1 2">
    <name type="scientific">Acrocarpospora corrugata</name>
    <dbReference type="NCBI Taxonomy" id="35763"/>
    <lineage>
        <taxon>Bacteria</taxon>
        <taxon>Bacillati</taxon>
        <taxon>Actinomycetota</taxon>
        <taxon>Actinomycetes</taxon>
        <taxon>Streptosporangiales</taxon>
        <taxon>Streptosporangiaceae</taxon>
        <taxon>Acrocarpospora</taxon>
    </lineage>
</organism>
<accession>A0A5M3W529</accession>
<name>A0A5M3W529_9ACTN</name>
<keyword evidence="2" id="KW-1185">Reference proteome</keyword>
<dbReference type="AlphaFoldDB" id="A0A5M3W529"/>
<proteinExistence type="predicted"/>
<evidence type="ECO:0000313" key="1">
    <source>
        <dbReference type="EMBL" id="GES03409.1"/>
    </source>
</evidence>
<dbReference type="RefSeq" id="WP_155339574.1">
    <property type="nucleotide sequence ID" value="NZ_BAAABN010000068.1"/>
</dbReference>
<gene>
    <name evidence="1" type="ORF">Acor_54750</name>
</gene>
<comment type="caution">
    <text evidence="1">The sequence shown here is derived from an EMBL/GenBank/DDBJ whole genome shotgun (WGS) entry which is preliminary data.</text>
</comment>